<feature type="compositionally biased region" description="Polar residues" evidence="2">
    <location>
        <begin position="13"/>
        <end position="23"/>
    </location>
</feature>
<evidence type="ECO:0000256" key="2">
    <source>
        <dbReference type="SAM" id="MobiDB-lite"/>
    </source>
</evidence>
<feature type="region of interest" description="Disordered" evidence="2">
    <location>
        <begin position="11"/>
        <end position="63"/>
    </location>
</feature>
<feature type="coiled-coil region" evidence="1">
    <location>
        <begin position="67"/>
        <end position="94"/>
    </location>
</feature>
<evidence type="ECO:0000313" key="4">
    <source>
        <dbReference type="Proteomes" id="UP000688947"/>
    </source>
</evidence>
<gene>
    <name evidence="3" type="ORF">JG687_00003802</name>
</gene>
<dbReference type="VEuPathDB" id="FungiDB:PC110_g8360"/>
<proteinExistence type="predicted"/>
<dbReference type="Proteomes" id="UP000688947">
    <property type="component" value="Unassembled WGS sequence"/>
</dbReference>
<organism evidence="3 4">
    <name type="scientific">Phytophthora cactorum</name>
    <dbReference type="NCBI Taxonomy" id="29920"/>
    <lineage>
        <taxon>Eukaryota</taxon>
        <taxon>Sar</taxon>
        <taxon>Stramenopiles</taxon>
        <taxon>Oomycota</taxon>
        <taxon>Peronosporomycetes</taxon>
        <taxon>Peronosporales</taxon>
        <taxon>Peronosporaceae</taxon>
        <taxon>Phytophthora</taxon>
    </lineage>
</organism>
<dbReference type="OrthoDB" id="102880at2759"/>
<reference evidence="3" key="1">
    <citation type="submission" date="2021-01" db="EMBL/GenBank/DDBJ databases">
        <title>Phytophthora aleatoria, a newly-described species from Pinus radiata is distinct from Phytophthora cactorum isolates based on comparative genomics.</title>
        <authorList>
            <person name="Mcdougal R."/>
            <person name="Panda P."/>
            <person name="Williams N."/>
            <person name="Studholme D.J."/>
        </authorList>
    </citation>
    <scope>NUCLEOTIDE SEQUENCE</scope>
    <source>
        <strain evidence="3">NZFS 3830</strain>
    </source>
</reference>
<name>A0A8T1UT22_9STRA</name>
<comment type="caution">
    <text evidence="3">The sequence shown here is derived from an EMBL/GenBank/DDBJ whole genome shotgun (WGS) entry which is preliminary data.</text>
</comment>
<evidence type="ECO:0000256" key="1">
    <source>
        <dbReference type="SAM" id="Coils"/>
    </source>
</evidence>
<protein>
    <submittedName>
        <fullName evidence="3">Uncharacterized protein</fullName>
    </submittedName>
</protein>
<dbReference type="EMBL" id="JAENGZ010000122">
    <property type="protein sequence ID" value="KAG6968334.1"/>
    <property type="molecule type" value="Genomic_DNA"/>
</dbReference>
<keyword evidence="1" id="KW-0175">Coiled coil</keyword>
<evidence type="ECO:0000313" key="3">
    <source>
        <dbReference type="EMBL" id="KAG6968334.1"/>
    </source>
</evidence>
<dbReference type="AlphaFoldDB" id="A0A8T1UT22"/>
<sequence>MDVPEVLTLLDATDSNESDSSSVLPFDVENELSRDAVPHVPLQQPQLKTKKDRRRKEGPVRYTTSLQRRKKAELKALREEAQQLNAHLQRLLLSRLTQMGMVPAIAPQAQSPSVWRSLAIIESEGRERAERTNRELKAVMANQVKVYASIRKILGRHDLLKGMEFVFEAQPTSDRPIHQLDFSDAILDELSNSLGSLRLQADIVLPALETNPSKAAEILWHHITSKKNSDTQKSFRFVRTSKPNSVERNCMASLPDGENLLVNLDGVNIVRMLEEGNQIVLVGTTTWFLPTGGLQFEHHHWTIITPSPTDPLHASVVRSCYQLCVKHVDTTSVLPMDFAHVEKVVMESFGGKLRNVLQLQQTALLEKAHPAFVSFLE</sequence>
<accession>A0A8T1UT22</accession>